<dbReference type="EMBL" id="AP022588">
    <property type="protein sequence ID" value="BBY28839.1"/>
    <property type="molecule type" value="Genomic_DNA"/>
</dbReference>
<dbReference type="AlphaFoldDB" id="A0A7I7QR17"/>
<organism evidence="2 3">
    <name type="scientific">Mycolicibacterium sediminis</name>
    <dbReference type="NCBI Taxonomy" id="1286180"/>
    <lineage>
        <taxon>Bacteria</taxon>
        <taxon>Bacillati</taxon>
        <taxon>Actinomycetota</taxon>
        <taxon>Actinomycetes</taxon>
        <taxon>Mycobacteriales</taxon>
        <taxon>Mycobacteriaceae</taxon>
        <taxon>Mycolicibacterium</taxon>
    </lineage>
</organism>
<reference evidence="2 3" key="1">
    <citation type="journal article" date="2019" name="Emerg. Microbes Infect.">
        <title>Comprehensive subspecies identification of 175 nontuberculous mycobacteria species based on 7547 genomic profiles.</title>
        <authorList>
            <person name="Matsumoto Y."/>
            <person name="Kinjo T."/>
            <person name="Motooka D."/>
            <person name="Nabeya D."/>
            <person name="Jung N."/>
            <person name="Uechi K."/>
            <person name="Horii T."/>
            <person name="Iida T."/>
            <person name="Fujita J."/>
            <person name="Nakamura S."/>
        </authorList>
    </citation>
    <scope>NUCLEOTIDE SEQUENCE [LARGE SCALE GENOMIC DNA]</scope>
    <source>
        <strain evidence="2 3">JCM 17899</strain>
    </source>
</reference>
<accession>A0A7I7QR17</accession>
<dbReference type="KEGG" id="msei:MSEDJ_29350"/>
<dbReference type="Proteomes" id="UP000467193">
    <property type="component" value="Chromosome"/>
</dbReference>
<evidence type="ECO:0000313" key="3">
    <source>
        <dbReference type="Proteomes" id="UP000467193"/>
    </source>
</evidence>
<name>A0A7I7QR17_9MYCO</name>
<gene>
    <name evidence="2" type="ORF">MSEDJ_29350</name>
</gene>
<dbReference type="InterPro" id="IPR005122">
    <property type="entry name" value="Uracil-DNA_glycosylase-like"/>
</dbReference>
<dbReference type="Pfam" id="PF03167">
    <property type="entry name" value="UDG"/>
    <property type="match status" value="1"/>
</dbReference>
<dbReference type="RefSeq" id="WP_163797691.1">
    <property type="nucleotide sequence ID" value="NZ_AP022588.1"/>
</dbReference>
<keyword evidence="3" id="KW-1185">Reference proteome</keyword>
<evidence type="ECO:0000259" key="1">
    <source>
        <dbReference type="Pfam" id="PF03167"/>
    </source>
</evidence>
<protein>
    <recommendedName>
        <fullName evidence="1">Uracil-DNA glycosylase-like domain-containing protein</fullName>
    </recommendedName>
</protein>
<evidence type="ECO:0000313" key="2">
    <source>
        <dbReference type="EMBL" id="BBY28839.1"/>
    </source>
</evidence>
<dbReference type="SUPFAM" id="SSF52141">
    <property type="entry name" value="Uracil-DNA glycosylase-like"/>
    <property type="match status" value="1"/>
</dbReference>
<dbReference type="InterPro" id="IPR036895">
    <property type="entry name" value="Uracil-DNA_glycosylase-like_sf"/>
</dbReference>
<dbReference type="CDD" id="cd10035">
    <property type="entry name" value="UDG_like"/>
    <property type="match status" value="1"/>
</dbReference>
<feature type="domain" description="Uracil-DNA glycosylase-like" evidence="1">
    <location>
        <begin position="43"/>
        <end position="193"/>
    </location>
</feature>
<dbReference type="Gene3D" id="3.40.470.10">
    <property type="entry name" value="Uracil-DNA glycosylase-like domain"/>
    <property type="match status" value="1"/>
</dbReference>
<proteinExistence type="predicted"/>
<sequence length="226" mass="24699">MDESLVSDKRRRLDTPNVAPLNDLVRSWRSRGADRSIPWFDPDDGGTGAKVLILMESPAPRTVGPSGSNFCSLDNSDSSNRLLGNLIEEAGIRRADCLKWNVVPAALRDELGAPRAARRADVEDGAHRLREVLALTHRLQIVLTLGSAALSGFMLAITGEPPGRLYKVLAAPHPSQRNTSSRAQSLRRIENALRAIAADLELDDDRAWGQQTVQQRRTAAARVPQS</sequence>